<organism evidence="8 9">
    <name type="scientific">Spirodela intermedia</name>
    <name type="common">Intermediate duckweed</name>
    <dbReference type="NCBI Taxonomy" id="51605"/>
    <lineage>
        <taxon>Eukaryota</taxon>
        <taxon>Viridiplantae</taxon>
        <taxon>Streptophyta</taxon>
        <taxon>Embryophyta</taxon>
        <taxon>Tracheophyta</taxon>
        <taxon>Spermatophyta</taxon>
        <taxon>Magnoliopsida</taxon>
        <taxon>Liliopsida</taxon>
        <taxon>Araceae</taxon>
        <taxon>Lemnoideae</taxon>
        <taxon>Spirodela</taxon>
    </lineage>
</organism>
<dbReference type="GO" id="GO:0046872">
    <property type="term" value="F:metal ion binding"/>
    <property type="evidence" value="ECO:0007669"/>
    <property type="project" value="UniProtKB-KW"/>
</dbReference>
<evidence type="ECO:0000256" key="3">
    <source>
        <dbReference type="ARBA" id="ARBA00022801"/>
    </source>
</evidence>
<evidence type="ECO:0000256" key="2">
    <source>
        <dbReference type="ARBA" id="ARBA00022723"/>
    </source>
</evidence>
<dbReference type="Gene3D" id="3.40.50.1000">
    <property type="entry name" value="HAD superfamily/HAD-like"/>
    <property type="match status" value="1"/>
</dbReference>
<accession>A0A7I8KYV6</accession>
<dbReference type="SUPFAM" id="SSF56784">
    <property type="entry name" value="HAD-like"/>
    <property type="match status" value="1"/>
</dbReference>
<dbReference type="InterPro" id="IPR016965">
    <property type="entry name" value="Pase_PHOSPHO-typ"/>
</dbReference>
<dbReference type="InterPro" id="IPR006384">
    <property type="entry name" value="HAD_hydro_PyrdxlP_Pase-like"/>
</dbReference>
<gene>
    <name evidence="8" type="ORF">SI8410_09013539</name>
</gene>
<dbReference type="AlphaFoldDB" id="A0A7I8KYV6"/>
<evidence type="ECO:0000256" key="4">
    <source>
        <dbReference type="ARBA" id="ARBA00022842"/>
    </source>
</evidence>
<keyword evidence="9" id="KW-1185">Reference proteome</keyword>
<evidence type="ECO:0000256" key="5">
    <source>
        <dbReference type="PIRSR" id="PIRSR031051-1"/>
    </source>
</evidence>
<protein>
    <submittedName>
        <fullName evidence="8">Uncharacterized protein</fullName>
    </submittedName>
</protein>
<dbReference type="PIRSF" id="PIRSF031051">
    <property type="entry name" value="PyrdxlP_Pase_PHOSPHO2"/>
    <property type="match status" value="1"/>
</dbReference>
<comment type="cofactor">
    <cofactor evidence="1 7">
        <name>Mg(2+)</name>
        <dbReference type="ChEBI" id="CHEBI:18420"/>
    </cofactor>
</comment>
<sequence>MAGTVVVFDFDGTIIDCDSDYWVVDGLGATEIFERLLPTMPFNTLMDSMMKEIHEQGRSVEEVAHILKSAPLDPHITAVIKSAHALGCELRIVSDANSFFIETILQHHGILSFFSEIHTNPSYVDGEGRLRISPYHNFAESSHGCCSCPPNMCKSLILKRVRASAAADGKKRFIYLGDGKGDYCSSLQLTEHDFVMPRKRFPLSELISGNPLLLKAQVHEWTDGEEQARVLLRLINQCSSADDGSRHQPALDYVSLTALSDPNGFKKKYLS</sequence>
<evidence type="ECO:0000256" key="7">
    <source>
        <dbReference type="PIRSR" id="PIRSR031051-3"/>
    </source>
</evidence>
<dbReference type="OrthoDB" id="10267182at2759"/>
<dbReference type="GO" id="GO:0016791">
    <property type="term" value="F:phosphatase activity"/>
    <property type="evidence" value="ECO:0007669"/>
    <property type="project" value="InterPro"/>
</dbReference>
<evidence type="ECO:0000313" key="9">
    <source>
        <dbReference type="Proteomes" id="UP000663760"/>
    </source>
</evidence>
<name>A0A7I8KYV6_SPIIN</name>
<keyword evidence="4 7" id="KW-0460">Magnesium</keyword>
<keyword evidence="3" id="KW-0378">Hydrolase</keyword>
<dbReference type="InterPro" id="IPR036412">
    <property type="entry name" value="HAD-like_sf"/>
</dbReference>
<dbReference type="InterPro" id="IPR023214">
    <property type="entry name" value="HAD_sf"/>
</dbReference>
<dbReference type="Proteomes" id="UP000663760">
    <property type="component" value="Chromosome 9"/>
</dbReference>
<feature type="active site" description="Nucleophile" evidence="5">
    <location>
        <position position="9"/>
    </location>
</feature>
<dbReference type="Pfam" id="PF06888">
    <property type="entry name" value="Put_Phosphatase"/>
    <property type="match status" value="1"/>
</dbReference>
<proteinExistence type="predicted"/>
<feature type="binding site" evidence="7">
    <location>
        <position position="11"/>
    </location>
    <ligand>
        <name>Mg(2+)</name>
        <dbReference type="ChEBI" id="CHEBI:18420"/>
    </ligand>
</feature>
<dbReference type="NCBIfam" id="TIGR01489">
    <property type="entry name" value="DKMTPPase-SF"/>
    <property type="match status" value="1"/>
</dbReference>
<evidence type="ECO:0000256" key="6">
    <source>
        <dbReference type="PIRSR" id="PIRSR031051-2"/>
    </source>
</evidence>
<feature type="binding site" evidence="7">
    <location>
        <position position="9"/>
    </location>
    <ligand>
        <name>Mg(2+)</name>
        <dbReference type="ChEBI" id="CHEBI:18420"/>
    </ligand>
</feature>
<keyword evidence="2 7" id="KW-0479">Metal-binding</keyword>
<feature type="active site" description="Proton donor" evidence="5">
    <location>
        <position position="11"/>
    </location>
</feature>
<reference evidence="8" key="1">
    <citation type="submission" date="2020-02" db="EMBL/GenBank/DDBJ databases">
        <authorList>
            <person name="Scholz U."/>
            <person name="Mascher M."/>
            <person name="Fiebig A."/>
        </authorList>
    </citation>
    <scope>NUCLEOTIDE SEQUENCE</scope>
</reference>
<evidence type="ECO:0000313" key="8">
    <source>
        <dbReference type="EMBL" id="CAA7402861.1"/>
    </source>
</evidence>
<feature type="binding site" evidence="6">
    <location>
        <position position="95"/>
    </location>
    <ligand>
        <name>substrate</name>
    </ligand>
</feature>
<feature type="binding site" evidence="7">
    <location>
        <position position="178"/>
    </location>
    <ligand>
        <name>Mg(2+)</name>
        <dbReference type="ChEBI" id="CHEBI:18420"/>
    </ligand>
</feature>
<evidence type="ECO:0000256" key="1">
    <source>
        <dbReference type="ARBA" id="ARBA00001946"/>
    </source>
</evidence>
<dbReference type="EMBL" id="LR746272">
    <property type="protein sequence ID" value="CAA7402861.1"/>
    <property type="molecule type" value="Genomic_DNA"/>
</dbReference>
<feature type="binding site" evidence="6">
    <location>
        <position position="20"/>
    </location>
    <ligand>
        <name>substrate</name>
    </ligand>
</feature>
<dbReference type="PANTHER" id="PTHR20889">
    <property type="entry name" value="PHOSPHATASE, ORPHAN 1, 2"/>
    <property type="match status" value="1"/>
</dbReference>
<dbReference type="PANTHER" id="PTHR20889:SF12">
    <property type="entry name" value="LP01149P"/>
    <property type="match status" value="1"/>
</dbReference>
<dbReference type="NCBIfam" id="TIGR01488">
    <property type="entry name" value="HAD-SF-IB"/>
    <property type="match status" value="1"/>
</dbReference>